<accession>A0ABR2T2Y5</accession>
<comment type="caution">
    <text evidence="2">The sequence shown here is derived from an EMBL/GenBank/DDBJ whole genome shotgun (WGS) entry which is preliminary data.</text>
</comment>
<gene>
    <name evidence="2" type="ORF">V6N11_056126</name>
</gene>
<dbReference type="Proteomes" id="UP001396334">
    <property type="component" value="Unassembled WGS sequence"/>
</dbReference>
<evidence type="ECO:0000313" key="2">
    <source>
        <dbReference type="EMBL" id="KAK9031840.1"/>
    </source>
</evidence>
<name>A0ABR2T2Y5_9ROSI</name>
<keyword evidence="3" id="KW-1185">Reference proteome</keyword>
<protein>
    <submittedName>
        <fullName evidence="2">Uncharacterized protein</fullName>
    </submittedName>
</protein>
<reference evidence="2 3" key="1">
    <citation type="journal article" date="2024" name="G3 (Bethesda)">
        <title>Genome assembly of Hibiscus sabdariffa L. provides insights into metabolisms of medicinal natural products.</title>
        <authorList>
            <person name="Kim T."/>
        </authorList>
    </citation>
    <scope>NUCLEOTIDE SEQUENCE [LARGE SCALE GENOMIC DNA]</scope>
    <source>
        <strain evidence="2">TK-2024</strain>
        <tissue evidence="2">Old leaves</tissue>
    </source>
</reference>
<sequence length="128" mass="13785">MSTHDVALSYSLVHADANPPQGDSASGIAKVSSADNPPTGPVVELQCIGCEDGKNRSVLTPATPMLTQVKLLALTGSLVALVSWVFQAKYFPTVHLFDAKLHDKASYAWKEIYATLQDLKPSLFWNLG</sequence>
<proteinExistence type="predicted"/>
<feature type="region of interest" description="Disordered" evidence="1">
    <location>
        <begin position="18"/>
        <end position="38"/>
    </location>
</feature>
<dbReference type="EMBL" id="JBBPBN010000009">
    <property type="protein sequence ID" value="KAK9031840.1"/>
    <property type="molecule type" value="Genomic_DNA"/>
</dbReference>
<evidence type="ECO:0000313" key="3">
    <source>
        <dbReference type="Proteomes" id="UP001396334"/>
    </source>
</evidence>
<organism evidence="2 3">
    <name type="scientific">Hibiscus sabdariffa</name>
    <name type="common">roselle</name>
    <dbReference type="NCBI Taxonomy" id="183260"/>
    <lineage>
        <taxon>Eukaryota</taxon>
        <taxon>Viridiplantae</taxon>
        <taxon>Streptophyta</taxon>
        <taxon>Embryophyta</taxon>
        <taxon>Tracheophyta</taxon>
        <taxon>Spermatophyta</taxon>
        <taxon>Magnoliopsida</taxon>
        <taxon>eudicotyledons</taxon>
        <taxon>Gunneridae</taxon>
        <taxon>Pentapetalae</taxon>
        <taxon>rosids</taxon>
        <taxon>malvids</taxon>
        <taxon>Malvales</taxon>
        <taxon>Malvaceae</taxon>
        <taxon>Malvoideae</taxon>
        <taxon>Hibiscus</taxon>
    </lineage>
</organism>
<evidence type="ECO:0000256" key="1">
    <source>
        <dbReference type="SAM" id="MobiDB-lite"/>
    </source>
</evidence>